<evidence type="ECO:0000256" key="4">
    <source>
        <dbReference type="ARBA" id="ARBA00023034"/>
    </source>
</evidence>
<dbReference type="GO" id="GO:0032580">
    <property type="term" value="C:Golgi cisterna membrane"/>
    <property type="evidence" value="ECO:0007669"/>
    <property type="project" value="UniProtKB-SubCell"/>
</dbReference>
<dbReference type="GO" id="GO:0009969">
    <property type="term" value="P:xyloglucan biosynthetic process"/>
    <property type="evidence" value="ECO:0007669"/>
    <property type="project" value="TreeGrafter"/>
</dbReference>
<evidence type="ECO:0000256" key="3">
    <source>
        <dbReference type="ARBA" id="ARBA00022679"/>
    </source>
</evidence>
<dbReference type="Proteomes" id="UP000032180">
    <property type="component" value="Chromosome 4"/>
</dbReference>
<reference evidence="8 9" key="1">
    <citation type="submission" date="2012-08" db="EMBL/GenBank/DDBJ databases">
        <title>Oryza genome evolution.</title>
        <authorList>
            <person name="Wing R.A."/>
        </authorList>
    </citation>
    <scope>NUCLEOTIDE SEQUENCE</scope>
</reference>
<keyword evidence="4 7" id="KW-0333">Golgi apparatus</keyword>
<evidence type="ECO:0000313" key="9">
    <source>
        <dbReference type="Proteomes" id="UP000032180"/>
    </source>
</evidence>
<evidence type="ECO:0000256" key="2">
    <source>
        <dbReference type="ARBA" id="ARBA00022676"/>
    </source>
</evidence>
<sequence>MSPWHGKKTGRSSSPVRPALLAIAVSVMAALLMAVLFGARWTPTYGGSGGGDTSWVTAGARVVIKAVSSQQASAADPVVKVAESRDRLLGGLLSPDFNDTSCLSRYRASLYRRESLHVLSSHLVSVLRRYESLHRLCGPGTSAYDRAVARLRSPSNTSDAATADQCRYLVWTPHAGLGNRILSLTSAFLYALLTGRVLLFHQPGDDMRDLFCEPFPGTTWILPEKDFPIRGMERFEIRTRESLGNALARGDDKAPQPPPWMYVHLRHDYVLRGGAKDRLFFCDEGQDAVGRVGWVVLLSDNYFLPGLFLIPRFERELSRMFPRRDAAFHHLGRYLFHPSNTVWGMVTRYHGSYLANADERVGIQVRIFPWAPIATDELYAQIIACAHGENILPRPVQEPTSSINATAAGKRKAVLVTSLHGDYYERIRDMYYENGAAGGDAVSVFQPTHLEGQKSEERRHNQKALAEMMLLSFSDVALTTAASTFGYVSHGLAGMRPWVLMSPVNKKAPSPPCRLAATIEPCFHSPPNYDCKARTKGDSGRTVRHVQHCEDAKDGVQLVE</sequence>
<keyword evidence="5" id="KW-0325">Glycoprotein</keyword>
<dbReference type="FunFam" id="3.40.50.11340:FF:000005">
    <property type="entry name" value="Galactoside 2-alpha-L-fucosyltransferase"/>
    <property type="match status" value="1"/>
</dbReference>
<comment type="similarity">
    <text evidence="1 7">Belongs to the glycosyltransferase 37 family.</text>
</comment>
<evidence type="ECO:0000256" key="6">
    <source>
        <dbReference type="ARBA" id="ARBA00023316"/>
    </source>
</evidence>
<name>A0A0D9W5M1_9ORYZ</name>
<comment type="function">
    <text evidence="7">May be involved in cell wall biosynthesis.</text>
</comment>
<accession>A0A0D9W5M1</accession>
<proteinExistence type="inferred from homology"/>
<protein>
    <recommendedName>
        <fullName evidence="7">Fucosyltransferase</fullName>
        <ecNumber evidence="7">2.4.1.-</ecNumber>
    </recommendedName>
</protein>
<keyword evidence="6 7" id="KW-0961">Cell wall biogenesis/degradation</keyword>
<dbReference type="eggNOG" id="ENOG502QTTA">
    <property type="taxonomic scope" value="Eukaryota"/>
</dbReference>
<dbReference type="HOGENOM" id="CLU_001992_2_1_1"/>
<dbReference type="Pfam" id="PF03254">
    <property type="entry name" value="XG_FTase"/>
    <property type="match status" value="1"/>
</dbReference>
<comment type="subcellular location">
    <subcellularLocation>
        <location evidence="7">Golgi apparatus</location>
        <location evidence="7">Golgi stack membrane</location>
        <topology evidence="7">Single-pass type II membrane protein</topology>
    </subcellularLocation>
</comment>
<dbReference type="InterPro" id="IPR004938">
    <property type="entry name" value="XG_FTase"/>
</dbReference>
<dbReference type="Gene3D" id="3.40.50.11340">
    <property type="match status" value="1"/>
</dbReference>
<dbReference type="STRING" id="77586.A0A0D9W5M1"/>
<dbReference type="Gramene" id="LPERR04G11180.1">
    <property type="protein sequence ID" value="LPERR04G11180.1"/>
    <property type="gene ID" value="LPERR04G11180"/>
</dbReference>
<dbReference type="EC" id="2.4.1.-" evidence="7"/>
<dbReference type="PANTHER" id="PTHR31889:SF35">
    <property type="entry name" value="FUCOSYLTRANSFERASE"/>
    <property type="match status" value="1"/>
</dbReference>
<dbReference type="AlphaFoldDB" id="A0A0D9W5M1"/>
<dbReference type="GO" id="GO:0008107">
    <property type="term" value="F:galactoside 2-alpha-L-fucosyltransferase activity"/>
    <property type="evidence" value="ECO:0007669"/>
    <property type="project" value="InterPro"/>
</dbReference>
<dbReference type="EnsemblPlants" id="LPERR04G11180.1">
    <property type="protein sequence ID" value="LPERR04G11180.1"/>
    <property type="gene ID" value="LPERR04G11180"/>
</dbReference>
<keyword evidence="7" id="KW-0472">Membrane</keyword>
<evidence type="ECO:0000256" key="7">
    <source>
        <dbReference type="RuleBase" id="RU367004"/>
    </source>
</evidence>
<keyword evidence="3 7" id="KW-0808">Transferase</keyword>
<evidence type="ECO:0000313" key="8">
    <source>
        <dbReference type="EnsemblPlants" id="LPERR04G11180.1"/>
    </source>
</evidence>
<evidence type="ECO:0000256" key="1">
    <source>
        <dbReference type="ARBA" id="ARBA00010481"/>
    </source>
</evidence>
<dbReference type="PANTHER" id="PTHR31889">
    <property type="entry name" value="FUCOSYLTRANSFERASE 2-RELATED"/>
    <property type="match status" value="1"/>
</dbReference>
<dbReference type="GO" id="GO:0071555">
    <property type="term" value="P:cell wall organization"/>
    <property type="evidence" value="ECO:0007669"/>
    <property type="project" value="UniProtKB-UniRule"/>
</dbReference>
<dbReference type="GO" id="GO:0042546">
    <property type="term" value="P:cell wall biogenesis"/>
    <property type="evidence" value="ECO:0007669"/>
    <property type="project" value="InterPro"/>
</dbReference>
<keyword evidence="9" id="KW-1185">Reference proteome</keyword>
<organism evidence="8 9">
    <name type="scientific">Leersia perrieri</name>
    <dbReference type="NCBI Taxonomy" id="77586"/>
    <lineage>
        <taxon>Eukaryota</taxon>
        <taxon>Viridiplantae</taxon>
        <taxon>Streptophyta</taxon>
        <taxon>Embryophyta</taxon>
        <taxon>Tracheophyta</taxon>
        <taxon>Spermatophyta</taxon>
        <taxon>Magnoliopsida</taxon>
        <taxon>Liliopsida</taxon>
        <taxon>Poales</taxon>
        <taxon>Poaceae</taxon>
        <taxon>BOP clade</taxon>
        <taxon>Oryzoideae</taxon>
        <taxon>Oryzeae</taxon>
        <taxon>Oryzinae</taxon>
        <taxon>Leersia</taxon>
    </lineage>
</organism>
<keyword evidence="7" id="KW-1133">Transmembrane helix</keyword>
<reference evidence="8" key="3">
    <citation type="submission" date="2015-04" db="UniProtKB">
        <authorList>
            <consortium name="EnsemblPlants"/>
        </authorList>
    </citation>
    <scope>IDENTIFICATION</scope>
</reference>
<evidence type="ECO:0000256" key="5">
    <source>
        <dbReference type="ARBA" id="ARBA00023180"/>
    </source>
</evidence>
<keyword evidence="7" id="KW-0812">Transmembrane</keyword>
<reference evidence="9" key="2">
    <citation type="submission" date="2013-12" db="EMBL/GenBank/DDBJ databases">
        <authorList>
            <person name="Yu Y."/>
            <person name="Lee S."/>
            <person name="de Baynast K."/>
            <person name="Wissotski M."/>
            <person name="Liu L."/>
            <person name="Talag J."/>
            <person name="Goicoechea J."/>
            <person name="Angelova A."/>
            <person name="Jetty R."/>
            <person name="Kudrna D."/>
            <person name="Golser W."/>
            <person name="Rivera L."/>
            <person name="Zhang J."/>
            <person name="Wing R."/>
        </authorList>
    </citation>
    <scope>NUCLEOTIDE SEQUENCE</scope>
</reference>
<feature type="transmembrane region" description="Helical" evidence="7">
    <location>
        <begin position="20"/>
        <end position="39"/>
    </location>
</feature>
<keyword evidence="2 7" id="KW-0328">Glycosyltransferase</keyword>